<feature type="binding site" evidence="15">
    <location>
        <position position="194"/>
    </location>
    <ligand>
        <name>[4Fe-4S] cluster</name>
        <dbReference type="ChEBI" id="CHEBI:49883"/>
        <label>1</label>
    </ligand>
</feature>
<dbReference type="OrthoDB" id="9766729at2"/>
<dbReference type="GO" id="GO:0051538">
    <property type="term" value="F:3 iron, 4 sulfur cluster binding"/>
    <property type="evidence" value="ECO:0007669"/>
    <property type="project" value="UniProtKB-KW"/>
</dbReference>
<dbReference type="PROSITE" id="PS51318">
    <property type="entry name" value="TAT"/>
    <property type="match status" value="1"/>
</dbReference>
<dbReference type="EMBL" id="FMSV02000171">
    <property type="protein sequence ID" value="SEH05189.1"/>
    <property type="molecule type" value="Genomic_DNA"/>
</dbReference>
<dbReference type="GO" id="GO:0009061">
    <property type="term" value="P:anaerobic respiration"/>
    <property type="evidence" value="ECO:0007669"/>
    <property type="project" value="TreeGrafter"/>
</dbReference>
<proteinExistence type="inferred from homology"/>
<feature type="binding site" evidence="15">
    <location>
        <position position="60"/>
    </location>
    <ligand>
        <name>[4Fe-4S] cluster</name>
        <dbReference type="ChEBI" id="CHEBI:49883"/>
        <label>1</label>
    </ligand>
</feature>
<dbReference type="InterPro" id="IPR006311">
    <property type="entry name" value="TAT_signal"/>
</dbReference>
<evidence type="ECO:0000256" key="7">
    <source>
        <dbReference type="ARBA" id="ARBA00022485"/>
    </source>
</evidence>
<dbReference type="PANTHER" id="PTHR30013">
    <property type="entry name" value="NIFE / NIFESE HYDROGENASE SMALL SUBUNIT FAMILY MEMBER"/>
    <property type="match status" value="1"/>
</dbReference>
<name>A0A1H6F789_9GAMM</name>
<dbReference type="RefSeq" id="WP_103919159.1">
    <property type="nucleotide sequence ID" value="NZ_FMSV02000171.1"/>
</dbReference>
<reference evidence="18 19" key="1">
    <citation type="submission" date="2016-10" db="EMBL/GenBank/DDBJ databases">
        <authorList>
            <person name="de Groot N.N."/>
        </authorList>
    </citation>
    <scope>NUCLEOTIDE SEQUENCE [LARGE SCALE GENOMIC DNA]</scope>
    <source>
        <strain evidence="18">MBHS1</strain>
    </source>
</reference>
<dbReference type="Pfam" id="PF14720">
    <property type="entry name" value="NiFe_hyd_SSU_C"/>
    <property type="match status" value="1"/>
</dbReference>
<comment type="subunit">
    <text evidence="5">Heterodimer of a large and a small subunit.</text>
</comment>
<evidence type="ECO:0000259" key="16">
    <source>
        <dbReference type="Pfam" id="PF01058"/>
    </source>
</evidence>
<protein>
    <recommendedName>
        <fullName evidence="6">hydrogenase (acceptor)</fullName>
        <ecNumber evidence="6">1.12.99.6</ecNumber>
    </recommendedName>
</protein>
<dbReference type="GO" id="GO:0008901">
    <property type="term" value="F:ferredoxin hydrogenase activity"/>
    <property type="evidence" value="ECO:0007669"/>
    <property type="project" value="InterPro"/>
</dbReference>
<evidence type="ECO:0000256" key="13">
    <source>
        <dbReference type="ARBA" id="ARBA00023291"/>
    </source>
</evidence>
<dbReference type="InterPro" id="IPR001821">
    <property type="entry name" value="NiFe_hydrogenase_ssu"/>
</dbReference>
<dbReference type="GO" id="GO:0016020">
    <property type="term" value="C:membrane"/>
    <property type="evidence" value="ECO:0007669"/>
    <property type="project" value="TreeGrafter"/>
</dbReference>
<evidence type="ECO:0000256" key="5">
    <source>
        <dbReference type="ARBA" id="ARBA00011771"/>
    </source>
</evidence>
<comment type="subcellular location">
    <subcellularLocation>
        <location evidence="3">Cell envelope</location>
    </subcellularLocation>
</comment>
<evidence type="ECO:0000256" key="10">
    <source>
        <dbReference type="ARBA" id="ARBA00023002"/>
    </source>
</evidence>
<dbReference type="InterPro" id="IPR027394">
    <property type="entry name" value="Cytochrome-c3_hydrogenase_C"/>
</dbReference>
<dbReference type="Gene3D" id="4.10.480.10">
    <property type="entry name" value="Cytochrome-c3 hydrogenase, C-terminal domain"/>
    <property type="match status" value="1"/>
</dbReference>
<keyword evidence="12 15" id="KW-0411">Iron-sulfur</keyword>
<evidence type="ECO:0000256" key="4">
    <source>
        <dbReference type="ARBA" id="ARBA00006605"/>
    </source>
</evidence>
<dbReference type="InterPro" id="IPR037024">
    <property type="entry name" value="NiFe_Hase_small_N_sf"/>
</dbReference>
<dbReference type="SUPFAM" id="SSF56770">
    <property type="entry name" value="HydA/Nqo6-like"/>
    <property type="match status" value="1"/>
</dbReference>
<evidence type="ECO:0000256" key="15">
    <source>
        <dbReference type="PIRSR" id="PIRSR000310-1"/>
    </source>
</evidence>
<evidence type="ECO:0000313" key="19">
    <source>
        <dbReference type="Proteomes" id="UP000236724"/>
    </source>
</evidence>
<evidence type="ECO:0000256" key="3">
    <source>
        <dbReference type="ARBA" id="ARBA00004196"/>
    </source>
</evidence>
<dbReference type="PRINTS" id="PR00614">
    <property type="entry name" value="NIHGNASESMLL"/>
</dbReference>
<evidence type="ECO:0000256" key="9">
    <source>
        <dbReference type="ARBA" id="ARBA00022729"/>
    </source>
</evidence>
<keyword evidence="9" id="KW-0732">Signal</keyword>
<dbReference type="GO" id="GO:0009375">
    <property type="term" value="C:ferredoxin hydrogenase complex"/>
    <property type="evidence" value="ECO:0007669"/>
    <property type="project" value="InterPro"/>
</dbReference>
<evidence type="ECO:0000256" key="2">
    <source>
        <dbReference type="ARBA" id="ARBA00001966"/>
    </source>
</evidence>
<feature type="binding site" evidence="15">
    <location>
        <position position="260"/>
    </location>
    <ligand>
        <name>[4Fe-4S] cluster</name>
        <dbReference type="ChEBI" id="CHEBI:49883"/>
        <label>2</label>
    </ligand>
</feature>
<evidence type="ECO:0000256" key="8">
    <source>
        <dbReference type="ARBA" id="ARBA00022723"/>
    </source>
</evidence>
<accession>A0A1H6F789</accession>
<evidence type="ECO:0000256" key="12">
    <source>
        <dbReference type="ARBA" id="ARBA00023014"/>
    </source>
</evidence>
<feature type="domain" description="Cytochrome-c3 hydrogenase C-terminal" evidence="17">
    <location>
        <begin position="227"/>
        <end position="308"/>
    </location>
</feature>
<evidence type="ECO:0000313" key="18">
    <source>
        <dbReference type="EMBL" id="SEH05189.1"/>
    </source>
</evidence>
<dbReference type="PANTHER" id="PTHR30013:SF7">
    <property type="entry name" value="HYDROGENASE-2 SMALL CHAIN"/>
    <property type="match status" value="1"/>
</dbReference>
<comment type="cofactor">
    <cofactor evidence="1">
        <name>[3Fe-4S] cluster</name>
        <dbReference type="ChEBI" id="CHEBI:21137"/>
    </cofactor>
</comment>
<keyword evidence="19" id="KW-1185">Reference proteome</keyword>
<dbReference type="GO" id="GO:0033748">
    <property type="term" value="F:hydrogenase (acceptor) activity"/>
    <property type="evidence" value="ECO:0007669"/>
    <property type="project" value="UniProtKB-EC"/>
</dbReference>
<dbReference type="GO" id="GO:0044569">
    <property type="term" value="C:[Ni-Fe] hydrogenase complex"/>
    <property type="evidence" value="ECO:0007669"/>
    <property type="project" value="TreeGrafter"/>
</dbReference>
<gene>
    <name evidence="18" type="primary">hyaA</name>
    <name evidence="18" type="ORF">MBHS_01042</name>
</gene>
<keyword evidence="10 18" id="KW-0560">Oxidoreductase</keyword>
<feature type="binding site" evidence="15">
    <location>
        <position position="297"/>
    </location>
    <ligand>
        <name>[3Fe-4S] cluster</name>
        <dbReference type="ChEBI" id="CHEBI:21137"/>
    </ligand>
</feature>
<evidence type="ECO:0000259" key="17">
    <source>
        <dbReference type="Pfam" id="PF14720"/>
    </source>
</evidence>
<dbReference type="Gene3D" id="3.40.50.700">
    <property type="entry name" value="NADH:ubiquinone oxidoreductase-like, 20kDa subunit"/>
    <property type="match status" value="1"/>
</dbReference>
<comment type="catalytic activity">
    <reaction evidence="14">
        <text>H2 + A = AH2</text>
        <dbReference type="Rhea" id="RHEA:12116"/>
        <dbReference type="ChEBI" id="CHEBI:13193"/>
        <dbReference type="ChEBI" id="CHEBI:17499"/>
        <dbReference type="ChEBI" id="CHEBI:18276"/>
        <dbReference type="EC" id="1.12.99.6"/>
    </reaction>
</comment>
<dbReference type="GO" id="GO:0046872">
    <property type="term" value="F:metal ion binding"/>
    <property type="evidence" value="ECO:0007669"/>
    <property type="project" value="UniProtKB-KW"/>
</dbReference>
<keyword evidence="11 15" id="KW-0408">Iron</keyword>
<comment type="cofactor">
    <cofactor evidence="2">
        <name>[4Fe-4S] cluster</name>
        <dbReference type="ChEBI" id="CHEBI:49883"/>
    </cofactor>
</comment>
<dbReference type="Proteomes" id="UP000236724">
    <property type="component" value="Unassembled WGS sequence"/>
</dbReference>
<keyword evidence="7 15" id="KW-0004">4Fe-4S</keyword>
<dbReference type="AlphaFoldDB" id="A0A1H6F789"/>
<dbReference type="EC" id="1.12.99.6" evidence="6"/>
<dbReference type="GO" id="GO:0030313">
    <property type="term" value="C:cell envelope"/>
    <property type="evidence" value="ECO:0007669"/>
    <property type="project" value="UniProtKB-SubCell"/>
</dbReference>
<feature type="binding site" evidence="15">
    <location>
        <position position="57"/>
    </location>
    <ligand>
        <name>[4Fe-4S] cluster</name>
        <dbReference type="ChEBI" id="CHEBI:49883"/>
        <label>1</label>
    </ligand>
</feature>
<evidence type="ECO:0000256" key="1">
    <source>
        <dbReference type="ARBA" id="ARBA00001927"/>
    </source>
</evidence>
<keyword evidence="13 15" id="KW-0003">3Fe-4S</keyword>
<dbReference type="GO" id="GO:0051539">
    <property type="term" value="F:4 iron, 4 sulfur cluster binding"/>
    <property type="evidence" value="ECO:0007669"/>
    <property type="project" value="UniProtKB-KW"/>
</dbReference>
<feature type="binding site" evidence="15">
    <location>
        <position position="294"/>
    </location>
    <ligand>
        <name>[3Fe-4S] cluster</name>
        <dbReference type="ChEBI" id="CHEBI:21137"/>
    </ligand>
</feature>
<sequence length="320" mass="34160">MSISSMFSNKTSRRGFIKFCSYIASALALPASLVPKIAAALERKPRLPVIWYSFQSCSGCTESLSRAHAPTLEDLIFNYLSLDFHDVLQAASGEAAEQACEQSMREHHGRYVLVVEGSIPLGAKGAYSVCNGLSSLEQLSKAAKGAAAIVAIGSCASFGGLARAAPDPTGARSVAELMQDGQIMKKPLVNLPGCPPLPVVISATLAHFIVFGKLPELDGENRPLAFYGNTIHARCSRLSFFLHGQFAESFDDEGARKGWCLFKLGCKGPSTHNACASCKWNGGVSFPIDSGHPCIGCSEPGFWDSKGFYQPIRGNVPLHS</sequence>
<evidence type="ECO:0000256" key="11">
    <source>
        <dbReference type="ARBA" id="ARBA00023004"/>
    </source>
</evidence>
<keyword evidence="8 15" id="KW-0479">Metal-binding</keyword>
<dbReference type="InterPro" id="IPR006137">
    <property type="entry name" value="NADH_UbQ_OxRdtase-like_20kDa"/>
</dbReference>
<dbReference type="NCBIfam" id="TIGR00391">
    <property type="entry name" value="hydA"/>
    <property type="match status" value="1"/>
</dbReference>
<feature type="binding site" evidence="15">
    <location>
        <position position="232"/>
    </location>
    <ligand>
        <name>[4Fe-4S] cluster</name>
        <dbReference type="ChEBI" id="CHEBI:49883"/>
        <label>2</label>
    </ligand>
</feature>
<dbReference type="PIRSF" id="PIRSF000310">
    <property type="entry name" value="NiFe_hyd_ssu"/>
    <property type="match status" value="1"/>
</dbReference>
<dbReference type="Pfam" id="PF01058">
    <property type="entry name" value="Oxidored_q6"/>
    <property type="match status" value="1"/>
</dbReference>
<organism evidence="18 19">
    <name type="scientific">Candidatus Venteria ishoeyi</name>
    <dbReference type="NCBI Taxonomy" id="1899563"/>
    <lineage>
        <taxon>Bacteria</taxon>
        <taxon>Pseudomonadati</taxon>
        <taxon>Pseudomonadota</taxon>
        <taxon>Gammaproteobacteria</taxon>
        <taxon>Thiotrichales</taxon>
        <taxon>Thiotrichaceae</taxon>
        <taxon>Venteria</taxon>
    </lineage>
</organism>
<feature type="binding site" evidence="15">
    <location>
        <position position="235"/>
    </location>
    <ligand>
        <name>[4Fe-4S] cluster</name>
        <dbReference type="ChEBI" id="CHEBI:49883"/>
        <label>2</label>
    </ligand>
</feature>
<evidence type="ECO:0000256" key="14">
    <source>
        <dbReference type="ARBA" id="ARBA00048757"/>
    </source>
</evidence>
<feature type="domain" description="NADH:ubiquinone oxidoreductase-like 20kDa subunit" evidence="16">
    <location>
        <begin position="57"/>
        <end position="207"/>
    </location>
</feature>
<dbReference type="GO" id="GO:0009055">
    <property type="term" value="F:electron transfer activity"/>
    <property type="evidence" value="ECO:0007669"/>
    <property type="project" value="TreeGrafter"/>
</dbReference>
<evidence type="ECO:0000256" key="6">
    <source>
        <dbReference type="ARBA" id="ARBA00012082"/>
    </source>
</evidence>
<feature type="binding site" evidence="15">
    <location>
        <position position="275"/>
    </location>
    <ligand>
        <name>[3Fe-4S] cluster</name>
        <dbReference type="ChEBI" id="CHEBI:21137"/>
    </ligand>
</feature>
<comment type="similarity">
    <text evidence="4">Belongs to the [NiFe]/[NiFeSe] hydrogenase small subunit family.</text>
</comment>
<feature type="binding site" evidence="15">
    <location>
        <position position="155"/>
    </location>
    <ligand>
        <name>[4Fe-4S] cluster</name>
        <dbReference type="ChEBI" id="CHEBI:49883"/>
        <label>1</label>
    </ligand>
</feature>
<dbReference type="InterPro" id="IPR037148">
    <property type="entry name" value="NiFe-Hase_small_C_sf"/>
</dbReference>
<feature type="binding site" evidence="15">
    <location>
        <position position="266"/>
    </location>
    <ligand>
        <name>[4Fe-4S] cluster</name>
        <dbReference type="ChEBI" id="CHEBI:49883"/>
        <label>2</label>
    </ligand>
</feature>